<accession>A0A2C6LAP0</accession>
<comment type="caution">
    <text evidence="1">The sequence shown here is derived from an EMBL/GenBank/DDBJ whole genome shotgun (WGS) entry which is preliminary data.</text>
</comment>
<gene>
    <name evidence="1" type="ORF">CSUI_001955</name>
</gene>
<organism evidence="1 2">
    <name type="scientific">Cystoisospora suis</name>
    <dbReference type="NCBI Taxonomy" id="483139"/>
    <lineage>
        <taxon>Eukaryota</taxon>
        <taxon>Sar</taxon>
        <taxon>Alveolata</taxon>
        <taxon>Apicomplexa</taxon>
        <taxon>Conoidasida</taxon>
        <taxon>Coccidia</taxon>
        <taxon>Eucoccidiorida</taxon>
        <taxon>Eimeriorina</taxon>
        <taxon>Sarcocystidae</taxon>
        <taxon>Cystoisospora</taxon>
    </lineage>
</organism>
<dbReference type="GeneID" id="94425369"/>
<dbReference type="RefSeq" id="XP_067925855.1">
    <property type="nucleotide sequence ID" value="XM_068062158.1"/>
</dbReference>
<reference evidence="1 2" key="1">
    <citation type="journal article" date="2017" name="Int. J. Parasitol.">
        <title>The genome of the protozoan parasite Cystoisospora suis and a reverse vaccinology approach to identify vaccine candidates.</title>
        <authorList>
            <person name="Palmieri N."/>
            <person name="Shrestha A."/>
            <person name="Ruttkowski B."/>
            <person name="Beck T."/>
            <person name="Vogl C."/>
            <person name="Tomley F."/>
            <person name="Blake D.P."/>
            <person name="Joachim A."/>
        </authorList>
    </citation>
    <scope>NUCLEOTIDE SEQUENCE [LARGE SCALE GENOMIC DNA]</scope>
    <source>
        <strain evidence="1 2">Wien I</strain>
    </source>
</reference>
<name>A0A2C6LAP0_9APIC</name>
<dbReference type="Proteomes" id="UP000221165">
    <property type="component" value="Unassembled WGS sequence"/>
</dbReference>
<dbReference type="EMBL" id="MIGC01000813">
    <property type="protein sequence ID" value="PHJ24182.1"/>
    <property type="molecule type" value="Genomic_DNA"/>
</dbReference>
<dbReference type="AlphaFoldDB" id="A0A2C6LAP0"/>
<dbReference type="VEuPathDB" id="ToxoDB:CSUI_001955"/>
<keyword evidence="2" id="KW-1185">Reference proteome</keyword>
<evidence type="ECO:0000313" key="1">
    <source>
        <dbReference type="EMBL" id="PHJ24182.1"/>
    </source>
</evidence>
<evidence type="ECO:0000313" key="2">
    <source>
        <dbReference type="Proteomes" id="UP000221165"/>
    </source>
</evidence>
<proteinExistence type="predicted"/>
<sequence length="153" mass="17208">MHVCRYDLGRRHYCGVRSFRVRPSLAKSFRPVVPAVFGVTVGTGRHKSLLGAVRGFFWTPAVRATRIPRKSRMLPSCPSFLSRLCEAGCVLPFNLLLLERTLDMLVVSWMAEFGHSMSFADYRFLSLTLKRTAWAATYSCLVLGAGFRGLSRC</sequence>
<protein>
    <submittedName>
        <fullName evidence="1">Uncharacterized protein</fullName>
    </submittedName>
</protein>